<accession>A0A091B535</accession>
<evidence type="ECO:0000313" key="4">
    <source>
        <dbReference type="Proteomes" id="UP000029393"/>
    </source>
</evidence>
<dbReference type="AlphaFoldDB" id="A0A091B535"/>
<comment type="caution">
    <text evidence="3">The sequence shown here is derived from an EMBL/GenBank/DDBJ whole genome shotgun (WGS) entry which is preliminary data.</text>
</comment>
<feature type="domain" description="SnoaL-like" evidence="2">
    <location>
        <begin position="32"/>
        <end position="137"/>
    </location>
</feature>
<dbReference type="STRING" id="1384056.N787_00680"/>
<dbReference type="InterPro" id="IPR032710">
    <property type="entry name" value="NTF2-like_dom_sf"/>
</dbReference>
<evidence type="ECO:0000313" key="3">
    <source>
        <dbReference type="EMBL" id="KFN46841.1"/>
    </source>
</evidence>
<dbReference type="Proteomes" id="UP000029393">
    <property type="component" value="Unassembled WGS sequence"/>
</dbReference>
<gene>
    <name evidence="3" type="ORF">N787_00680</name>
</gene>
<reference evidence="3 4" key="1">
    <citation type="submission" date="2013-09" db="EMBL/GenBank/DDBJ databases">
        <title>Genome sequencing of Arenimonas metalli.</title>
        <authorList>
            <person name="Chen F."/>
            <person name="Wang G."/>
        </authorList>
    </citation>
    <scope>NUCLEOTIDE SEQUENCE [LARGE SCALE GENOMIC DNA]</scope>
    <source>
        <strain evidence="3 4">CF5-1</strain>
    </source>
</reference>
<organism evidence="3 4">
    <name type="scientific">Arenimonas metalli CF5-1</name>
    <dbReference type="NCBI Taxonomy" id="1384056"/>
    <lineage>
        <taxon>Bacteria</taxon>
        <taxon>Pseudomonadati</taxon>
        <taxon>Pseudomonadota</taxon>
        <taxon>Gammaproteobacteria</taxon>
        <taxon>Lysobacterales</taxon>
        <taxon>Lysobacteraceae</taxon>
        <taxon>Arenimonas</taxon>
    </lineage>
</organism>
<dbReference type="eggNOG" id="COG3631">
    <property type="taxonomic scope" value="Bacteria"/>
</dbReference>
<feature type="region of interest" description="Disordered" evidence="1">
    <location>
        <begin position="1"/>
        <end position="21"/>
    </location>
</feature>
<dbReference type="Pfam" id="PF12680">
    <property type="entry name" value="SnoaL_2"/>
    <property type="match status" value="1"/>
</dbReference>
<dbReference type="RefSeq" id="WP_052575108.1">
    <property type="nucleotide sequence ID" value="NZ_AVCK01000012.1"/>
</dbReference>
<dbReference type="SUPFAM" id="SSF54427">
    <property type="entry name" value="NTF2-like"/>
    <property type="match status" value="1"/>
</dbReference>
<sequence length="165" mass="18991">METLEKLKQIRSRHPAPPAGSAAEAQALARFAQFFSSFAPDRVDKLVPQTYAEDVYFNDTLKAIEGRAALSHYLRESAEAVEACRVEIHETTRTANDEHLVRWSMMIRFRKFRRGVDTWTVGMSHLRFDAEGRVVYHQDYWNAADGLYQHIPVLGTLINAIKRRL</sequence>
<protein>
    <recommendedName>
        <fullName evidence="2">SnoaL-like domain-containing protein</fullName>
    </recommendedName>
</protein>
<keyword evidence="4" id="KW-1185">Reference proteome</keyword>
<evidence type="ECO:0000259" key="2">
    <source>
        <dbReference type="Pfam" id="PF12680"/>
    </source>
</evidence>
<proteinExistence type="predicted"/>
<dbReference type="Gene3D" id="3.10.450.50">
    <property type="match status" value="1"/>
</dbReference>
<dbReference type="InterPro" id="IPR037401">
    <property type="entry name" value="SnoaL-like"/>
</dbReference>
<name>A0A091B535_9GAMM</name>
<dbReference type="EMBL" id="AVCK01000012">
    <property type="protein sequence ID" value="KFN46841.1"/>
    <property type="molecule type" value="Genomic_DNA"/>
</dbReference>
<dbReference type="PATRIC" id="fig|1384056.3.peg.766"/>
<evidence type="ECO:0000256" key="1">
    <source>
        <dbReference type="SAM" id="MobiDB-lite"/>
    </source>
</evidence>